<dbReference type="RefSeq" id="WP_188376983.1">
    <property type="nucleotide sequence ID" value="NZ_BMEL01000002.1"/>
</dbReference>
<keyword evidence="6" id="KW-1185">Reference proteome</keyword>
<reference evidence="5" key="1">
    <citation type="journal article" date="2014" name="Int. J. Syst. Evol. Microbiol.">
        <title>Complete genome sequence of Corynebacterium casei LMG S-19264T (=DSM 44701T), isolated from a smear-ripened cheese.</title>
        <authorList>
            <consortium name="US DOE Joint Genome Institute (JGI-PGF)"/>
            <person name="Walter F."/>
            <person name="Albersmeier A."/>
            <person name="Kalinowski J."/>
            <person name="Ruckert C."/>
        </authorList>
    </citation>
    <scope>NUCLEOTIDE SEQUENCE</scope>
    <source>
        <strain evidence="5">CGMCC 1.12153</strain>
    </source>
</reference>
<dbReference type="GO" id="GO:0016887">
    <property type="term" value="F:ATP hydrolysis activity"/>
    <property type="evidence" value="ECO:0007669"/>
    <property type="project" value="InterPro"/>
</dbReference>
<proteinExistence type="predicted"/>
<dbReference type="InterPro" id="IPR051782">
    <property type="entry name" value="ABC_Transporter_VariousFunc"/>
</dbReference>
<accession>A0A917B3X7</accession>
<evidence type="ECO:0000313" key="5">
    <source>
        <dbReference type="EMBL" id="GGF18057.1"/>
    </source>
</evidence>
<dbReference type="EMBL" id="BMEL01000002">
    <property type="protein sequence ID" value="GGF18057.1"/>
    <property type="molecule type" value="Genomic_DNA"/>
</dbReference>
<dbReference type="InterPro" id="IPR003593">
    <property type="entry name" value="AAA+_ATPase"/>
</dbReference>
<dbReference type="Gene3D" id="3.40.50.300">
    <property type="entry name" value="P-loop containing nucleotide triphosphate hydrolases"/>
    <property type="match status" value="1"/>
</dbReference>
<gene>
    <name evidence="5" type="ORF">GCM10010954_16050</name>
</gene>
<dbReference type="AlphaFoldDB" id="A0A917B3X7"/>
<dbReference type="InterPro" id="IPR017871">
    <property type="entry name" value="ABC_transporter-like_CS"/>
</dbReference>
<dbReference type="PANTHER" id="PTHR42939:SF1">
    <property type="entry name" value="ABC TRANSPORTER ATP-BINDING PROTEIN ALBC-RELATED"/>
    <property type="match status" value="1"/>
</dbReference>
<feature type="domain" description="ABC transporter" evidence="4">
    <location>
        <begin position="2"/>
        <end position="227"/>
    </location>
</feature>
<dbReference type="PROSITE" id="PS00211">
    <property type="entry name" value="ABC_TRANSPORTER_1"/>
    <property type="match status" value="1"/>
</dbReference>
<keyword evidence="2" id="KW-0547">Nucleotide-binding</keyword>
<evidence type="ECO:0000256" key="2">
    <source>
        <dbReference type="ARBA" id="ARBA00022741"/>
    </source>
</evidence>
<evidence type="ECO:0000256" key="1">
    <source>
        <dbReference type="ARBA" id="ARBA00022448"/>
    </source>
</evidence>
<reference evidence="5" key="2">
    <citation type="submission" date="2020-09" db="EMBL/GenBank/DDBJ databases">
        <authorList>
            <person name="Sun Q."/>
            <person name="Zhou Y."/>
        </authorList>
    </citation>
    <scope>NUCLEOTIDE SEQUENCE</scope>
    <source>
        <strain evidence="5">CGMCC 1.12153</strain>
    </source>
</reference>
<sequence length="243" mass="28390">MITISELQKSYKDNTVLHKLSIEFEPVGIDIIVGINGSGKTTLLNCICDITPFESGSITVDSIDRKEKEAKTKMYYIPSDFYLPEYLSGKEYADFVFSRYPHKDRDRFTFVIRLYNLESALHKKISEYSYGMKKKLQIAVSLALDVRYILADEVFNGLDYESYLLTEYLINNFAKSRKFILVSHNMDYIKRNPLARVYLLSAGRMELVEDIHKIEEIVINNGELKNYYDEIDRFLHDHKDSIE</sequence>
<dbReference type="SMART" id="SM00382">
    <property type="entry name" value="AAA"/>
    <property type="match status" value="1"/>
</dbReference>
<dbReference type="PROSITE" id="PS50893">
    <property type="entry name" value="ABC_TRANSPORTER_2"/>
    <property type="match status" value="1"/>
</dbReference>
<name>A0A917B3X7_HALAA</name>
<dbReference type="Proteomes" id="UP000660110">
    <property type="component" value="Unassembled WGS sequence"/>
</dbReference>
<evidence type="ECO:0000259" key="4">
    <source>
        <dbReference type="PROSITE" id="PS50893"/>
    </source>
</evidence>
<organism evidence="5 6">
    <name type="scientific">Halobacillus andaensis</name>
    <dbReference type="NCBI Taxonomy" id="1176239"/>
    <lineage>
        <taxon>Bacteria</taxon>
        <taxon>Bacillati</taxon>
        <taxon>Bacillota</taxon>
        <taxon>Bacilli</taxon>
        <taxon>Bacillales</taxon>
        <taxon>Bacillaceae</taxon>
        <taxon>Halobacillus</taxon>
    </lineage>
</organism>
<evidence type="ECO:0000256" key="3">
    <source>
        <dbReference type="ARBA" id="ARBA00022840"/>
    </source>
</evidence>
<comment type="caution">
    <text evidence="5">The sequence shown here is derived from an EMBL/GenBank/DDBJ whole genome shotgun (WGS) entry which is preliminary data.</text>
</comment>
<keyword evidence="3 5" id="KW-0067">ATP-binding</keyword>
<dbReference type="GO" id="GO:0005524">
    <property type="term" value="F:ATP binding"/>
    <property type="evidence" value="ECO:0007669"/>
    <property type="project" value="UniProtKB-KW"/>
</dbReference>
<keyword evidence="1" id="KW-0813">Transport</keyword>
<dbReference type="SUPFAM" id="SSF52540">
    <property type="entry name" value="P-loop containing nucleoside triphosphate hydrolases"/>
    <property type="match status" value="1"/>
</dbReference>
<dbReference type="PANTHER" id="PTHR42939">
    <property type="entry name" value="ABC TRANSPORTER ATP-BINDING PROTEIN ALBC-RELATED"/>
    <property type="match status" value="1"/>
</dbReference>
<dbReference type="InterPro" id="IPR027417">
    <property type="entry name" value="P-loop_NTPase"/>
</dbReference>
<evidence type="ECO:0000313" key="6">
    <source>
        <dbReference type="Proteomes" id="UP000660110"/>
    </source>
</evidence>
<dbReference type="InterPro" id="IPR003439">
    <property type="entry name" value="ABC_transporter-like_ATP-bd"/>
</dbReference>
<dbReference type="Pfam" id="PF00005">
    <property type="entry name" value="ABC_tran"/>
    <property type="match status" value="1"/>
</dbReference>
<protein>
    <submittedName>
        <fullName evidence="5">ABC transporter ATP-binding protein</fullName>
    </submittedName>
</protein>